<dbReference type="Proteomes" id="UP001479290">
    <property type="component" value="Unassembled WGS sequence"/>
</dbReference>
<protein>
    <submittedName>
        <fullName evidence="1">Uncharacterized protein</fullName>
    </submittedName>
</protein>
<reference evidence="1 2" key="1">
    <citation type="submission" date="2024-05" db="EMBL/GenBank/DDBJ databases">
        <title>A high-quality chromosomal-level genome assembly of Topmouth culter (Culter alburnus).</title>
        <authorList>
            <person name="Zhao H."/>
        </authorList>
    </citation>
    <scope>NUCLEOTIDE SEQUENCE [LARGE SCALE GENOMIC DNA]</scope>
    <source>
        <strain evidence="1">CATC2023</strain>
        <tissue evidence="1">Muscle</tissue>
    </source>
</reference>
<proteinExistence type="predicted"/>
<evidence type="ECO:0000313" key="2">
    <source>
        <dbReference type="Proteomes" id="UP001479290"/>
    </source>
</evidence>
<evidence type="ECO:0000313" key="1">
    <source>
        <dbReference type="EMBL" id="KAK9962709.1"/>
    </source>
</evidence>
<organism evidence="1 2">
    <name type="scientific">Culter alburnus</name>
    <name type="common">Topmouth culter</name>
    <dbReference type="NCBI Taxonomy" id="194366"/>
    <lineage>
        <taxon>Eukaryota</taxon>
        <taxon>Metazoa</taxon>
        <taxon>Chordata</taxon>
        <taxon>Craniata</taxon>
        <taxon>Vertebrata</taxon>
        <taxon>Euteleostomi</taxon>
        <taxon>Actinopterygii</taxon>
        <taxon>Neopterygii</taxon>
        <taxon>Teleostei</taxon>
        <taxon>Ostariophysi</taxon>
        <taxon>Cypriniformes</taxon>
        <taxon>Xenocyprididae</taxon>
        <taxon>Xenocypridinae</taxon>
        <taxon>Culter</taxon>
    </lineage>
</organism>
<name>A0AAW1ZMM4_CULAL</name>
<comment type="caution">
    <text evidence="1">The sequence shown here is derived from an EMBL/GenBank/DDBJ whole genome shotgun (WGS) entry which is preliminary data.</text>
</comment>
<sequence length="158" mass="17168">MGILLTPIDPADLLLSISQDHHPIEEYIEKFLELAAQVSWNDATIKTILWTDLDDPVFKQLPSAVTTCSLKRYIDYILWLCGGMAAIPVPSVKMAADTPEPSVRMATTTPEPSSIPDQTPVYSPAPEFAPVCSPAPEFILVSLPATEPAPVFDSACDQ</sequence>
<keyword evidence="2" id="KW-1185">Reference proteome</keyword>
<accession>A0AAW1ZMM4</accession>
<dbReference type="EMBL" id="JAWDJR010000015">
    <property type="protein sequence ID" value="KAK9962709.1"/>
    <property type="molecule type" value="Genomic_DNA"/>
</dbReference>
<dbReference type="AlphaFoldDB" id="A0AAW1ZMM4"/>
<gene>
    <name evidence="1" type="ORF">ABG768_008063</name>
</gene>